<proteinExistence type="predicted"/>
<dbReference type="InterPro" id="IPR024078">
    <property type="entry name" value="LmbE-like_dom_sf"/>
</dbReference>
<dbReference type="Gene3D" id="3.40.50.10320">
    <property type="entry name" value="LmbE-like"/>
    <property type="match status" value="1"/>
</dbReference>
<name>A0ABW3I3L5_9FLAO</name>
<organism evidence="2 3">
    <name type="scientific">Pseudofulvibacter geojedonensis</name>
    <dbReference type="NCBI Taxonomy" id="1123758"/>
    <lineage>
        <taxon>Bacteria</taxon>
        <taxon>Pseudomonadati</taxon>
        <taxon>Bacteroidota</taxon>
        <taxon>Flavobacteriia</taxon>
        <taxon>Flavobacteriales</taxon>
        <taxon>Flavobacteriaceae</taxon>
        <taxon>Pseudofulvibacter</taxon>
    </lineage>
</organism>
<reference evidence="3" key="1">
    <citation type="journal article" date="2019" name="Int. J. Syst. Evol. Microbiol.">
        <title>The Global Catalogue of Microorganisms (GCM) 10K type strain sequencing project: providing services to taxonomists for standard genome sequencing and annotation.</title>
        <authorList>
            <consortium name="The Broad Institute Genomics Platform"/>
            <consortium name="The Broad Institute Genome Sequencing Center for Infectious Disease"/>
            <person name="Wu L."/>
            <person name="Ma J."/>
        </authorList>
    </citation>
    <scope>NUCLEOTIDE SEQUENCE [LARGE SCALE GENOMIC DNA]</scope>
    <source>
        <strain evidence="3">CCUG 62114</strain>
    </source>
</reference>
<gene>
    <name evidence="2" type="ORF">ACFQ1O_08345</name>
</gene>
<dbReference type="RefSeq" id="WP_377715306.1">
    <property type="nucleotide sequence ID" value="NZ_JBHTJM010000008.1"/>
</dbReference>
<dbReference type="InterPro" id="IPR029062">
    <property type="entry name" value="Class_I_gatase-like"/>
</dbReference>
<evidence type="ECO:0000313" key="2">
    <source>
        <dbReference type="EMBL" id="MFD0964009.1"/>
    </source>
</evidence>
<dbReference type="Pfam" id="PF02585">
    <property type="entry name" value="PIG-L"/>
    <property type="match status" value="1"/>
</dbReference>
<protein>
    <submittedName>
        <fullName evidence="2">PIG-L family deacetylase</fullName>
        <ecNumber evidence="2">3.5.1.-</ecNumber>
    </submittedName>
</protein>
<evidence type="ECO:0000256" key="1">
    <source>
        <dbReference type="SAM" id="SignalP"/>
    </source>
</evidence>
<sequence length="831" mass="93852">MFKNYTTALFILLTSLSWAQAPKKLNPSEIHNEIKKLNFLGSVLYLAAHPDDENTRLISYLSNHLHARTAYLSLTRGDGGQNLIGPELREKLGVLRTQELLAARNIDGGEQFFTRANDFGYSKHPDETLAIWNEEEVLSDVIRVIRQFKPDIIVNRFDHRSPGTTHGHHTTSAMLGVEAFDLAKKSSVYPNQANELGTWQPKRIFFNTSWWFYGSKEKFEKADKSNMVTADIGVYYPSKGLSNTEIAALSRSQHKCQGFGSSGTRGEQLEYLELLKGDYPKNNDLFEGINTSWSRVKGGKAIGDILNKVENNFNFNKPSIHLPELIKAYQLIQQLNNDHWKTQKTKEISFIIEQCAGLYLEAVASSSITNPGSKNDLKIEAINRSNNKITLNSIDVLDQAFEQGLSLEFNKKNTIDVSYQLSKTANTNGPYWLNKEGTLGMYHVSNIKNIGLPETNKITKATFNLNILDTPISIQKDIIYKYTDPAKGEIYEPFYVLPEVTSSIKEDVYIFNNNEAKKVSVEVLANKENISGVLQLKVPEGWSALPERADLTIANKGMSKTVDFMVTPSKTQSEGAIESVFTYQNTSYNKELVYIDYDHIPKQAVLLDSKAKVVKLDITTKGKLIGYIKGSGDVTVESLEHIDYEVEELIPDNINNTSQLEKYDAIVVGIRAYNVLENLTHKQDILFDYVKNGGNMVVQYNTRHRLKTDKLAPYDITLSRDRVTDEYAPVTFLAKDHEVLNYPNKITQKDFEGWVQERGLYFPNKWAKEFTPILSMHDKGESKKDGSLLIAKYGKGNYIYTGLSFFREFPAGVPGAYRLFANILSLGKNGK</sequence>
<dbReference type="SUPFAM" id="SSF102588">
    <property type="entry name" value="LmbE-like"/>
    <property type="match status" value="1"/>
</dbReference>
<dbReference type="Proteomes" id="UP001596997">
    <property type="component" value="Unassembled WGS sequence"/>
</dbReference>
<evidence type="ECO:0000313" key="3">
    <source>
        <dbReference type="Proteomes" id="UP001596997"/>
    </source>
</evidence>
<accession>A0ABW3I3L5</accession>
<feature type="signal peptide" evidence="1">
    <location>
        <begin position="1"/>
        <end position="19"/>
    </location>
</feature>
<dbReference type="SUPFAM" id="SSF52317">
    <property type="entry name" value="Class I glutamine amidotransferase-like"/>
    <property type="match status" value="1"/>
</dbReference>
<dbReference type="EMBL" id="JBHTJM010000008">
    <property type="protein sequence ID" value="MFD0964009.1"/>
    <property type="molecule type" value="Genomic_DNA"/>
</dbReference>
<keyword evidence="1" id="KW-0732">Signal</keyword>
<dbReference type="EC" id="3.5.1.-" evidence="2"/>
<dbReference type="PANTHER" id="PTHR12993">
    <property type="entry name" value="N-ACETYLGLUCOSAMINYL-PHOSPHATIDYLINOSITOL DE-N-ACETYLASE-RELATED"/>
    <property type="match status" value="1"/>
</dbReference>
<feature type="chain" id="PRO_5045772136" evidence="1">
    <location>
        <begin position="20"/>
        <end position="831"/>
    </location>
</feature>
<comment type="caution">
    <text evidence="2">The sequence shown here is derived from an EMBL/GenBank/DDBJ whole genome shotgun (WGS) entry which is preliminary data.</text>
</comment>
<dbReference type="GO" id="GO:0016787">
    <property type="term" value="F:hydrolase activity"/>
    <property type="evidence" value="ECO:0007669"/>
    <property type="project" value="UniProtKB-KW"/>
</dbReference>
<dbReference type="PANTHER" id="PTHR12993:SF11">
    <property type="entry name" value="N-ACETYLGLUCOSAMINYL-PHOSPHATIDYLINOSITOL DE-N-ACETYLASE"/>
    <property type="match status" value="1"/>
</dbReference>
<keyword evidence="2" id="KW-0378">Hydrolase</keyword>
<dbReference type="InterPro" id="IPR003737">
    <property type="entry name" value="GlcNAc_PI_deacetylase-related"/>
</dbReference>
<keyword evidence="3" id="KW-1185">Reference proteome</keyword>